<evidence type="ECO:0000259" key="2">
    <source>
        <dbReference type="Pfam" id="PF13354"/>
    </source>
</evidence>
<organism evidence="3 4">
    <name type="scientific">Mesorhizobium liriopis</name>
    <dbReference type="NCBI Taxonomy" id="2953882"/>
    <lineage>
        <taxon>Bacteria</taxon>
        <taxon>Pseudomonadati</taxon>
        <taxon>Pseudomonadota</taxon>
        <taxon>Alphaproteobacteria</taxon>
        <taxon>Hyphomicrobiales</taxon>
        <taxon>Phyllobacteriaceae</taxon>
        <taxon>Mesorhizobium</taxon>
    </lineage>
</organism>
<reference evidence="3 4" key="1">
    <citation type="submission" date="2022-06" db="EMBL/GenBank/DDBJ databases">
        <title>Mesorhizobium sp. strain RP14 Genome sequencing and assembly.</title>
        <authorList>
            <person name="Kim I."/>
        </authorList>
    </citation>
    <scope>NUCLEOTIDE SEQUENCE [LARGE SCALE GENOMIC DNA]</scope>
    <source>
        <strain evidence="4">RP14(2022)</strain>
    </source>
</reference>
<dbReference type="PANTHER" id="PTHR35333">
    <property type="entry name" value="BETA-LACTAMASE"/>
    <property type="match status" value="1"/>
</dbReference>
<keyword evidence="3" id="KW-0378">Hydrolase</keyword>
<name>A0ABT1C325_9HYPH</name>
<comment type="catalytic activity">
    <reaction evidence="1">
        <text>a beta-lactam + H2O = a substituted beta-amino acid</text>
        <dbReference type="Rhea" id="RHEA:20401"/>
        <dbReference type="ChEBI" id="CHEBI:15377"/>
        <dbReference type="ChEBI" id="CHEBI:35627"/>
        <dbReference type="ChEBI" id="CHEBI:140347"/>
        <dbReference type="EC" id="3.5.2.6"/>
    </reaction>
</comment>
<dbReference type="RefSeq" id="WP_252816784.1">
    <property type="nucleotide sequence ID" value="NZ_JAMXQS010000002.1"/>
</dbReference>
<keyword evidence="4" id="KW-1185">Reference proteome</keyword>
<sequence>MSELSPIELLEQRLRQLSASVDAEWSIYAHFTGGSEEIDIDADRQQDTMSLIKVPLLVALMRAVERGEADLNERIVLEDDHKRLGTGVLFLFERGASFTLLDAAWLMIVVSDNTATDLCLRSVGGPEAVNREMRALGLDNIVMTGDALSWFRALAGSMDPNLASVSPSELVMRGYPFKTPASFSAARERFHFGDANRPFSLASARALGQLMLQVRDNRCASPESCGLMLRMLGGQQLQTMLPKYLWGVSCAHKTGNFPPFISSDLGLFTPPCGRAVVISIMTQRHRGQRALVEDTVARMGELIVHTAEGMSGSP</sequence>
<dbReference type="EMBL" id="JAMXQS010000002">
    <property type="protein sequence ID" value="MCO6049233.1"/>
    <property type="molecule type" value="Genomic_DNA"/>
</dbReference>
<dbReference type="InterPro" id="IPR045155">
    <property type="entry name" value="Beta-lactam_cat"/>
</dbReference>
<dbReference type="SUPFAM" id="SSF56601">
    <property type="entry name" value="beta-lactamase/transpeptidase-like"/>
    <property type="match status" value="1"/>
</dbReference>
<dbReference type="PANTHER" id="PTHR35333:SF4">
    <property type="entry name" value="SLR0121 PROTEIN"/>
    <property type="match status" value="1"/>
</dbReference>
<evidence type="ECO:0000256" key="1">
    <source>
        <dbReference type="ARBA" id="ARBA00001526"/>
    </source>
</evidence>
<evidence type="ECO:0000313" key="3">
    <source>
        <dbReference type="EMBL" id="MCO6049233.1"/>
    </source>
</evidence>
<dbReference type="InterPro" id="IPR000871">
    <property type="entry name" value="Beta-lactam_class-A"/>
</dbReference>
<proteinExistence type="predicted"/>
<evidence type="ECO:0000313" key="4">
    <source>
        <dbReference type="Proteomes" id="UP001205906"/>
    </source>
</evidence>
<dbReference type="InterPro" id="IPR012338">
    <property type="entry name" value="Beta-lactam/transpept-like"/>
</dbReference>
<dbReference type="Gene3D" id="3.40.710.10">
    <property type="entry name" value="DD-peptidase/beta-lactamase superfamily"/>
    <property type="match status" value="1"/>
</dbReference>
<dbReference type="Proteomes" id="UP001205906">
    <property type="component" value="Unassembled WGS sequence"/>
</dbReference>
<accession>A0ABT1C325</accession>
<dbReference type="GO" id="GO:0016787">
    <property type="term" value="F:hydrolase activity"/>
    <property type="evidence" value="ECO:0007669"/>
    <property type="project" value="UniProtKB-KW"/>
</dbReference>
<gene>
    <name evidence="3" type="ORF">NGM99_05445</name>
</gene>
<protein>
    <submittedName>
        <fullName evidence="3">Class A beta-lactamase-related serine hydrolase</fullName>
    </submittedName>
</protein>
<comment type="caution">
    <text evidence="3">The sequence shown here is derived from an EMBL/GenBank/DDBJ whole genome shotgun (WGS) entry which is preliminary data.</text>
</comment>
<feature type="domain" description="Beta-lactamase class A catalytic" evidence="2">
    <location>
        <begin position="28"/>
        <end position="282"/>
    </location>
</feature>
<dbReference type="Pfam" id="PF13354">
    <property type="entry name" value="Beta-lactamase2"/>
    <property type="match status" value="1"/>
</dbReference>